<keyword evidence="1 2" id="KW-0129">CBS domain</keyword>
<accession>A0A2G5K570</accession>
<dbReference type="InterPro" id="IPR046342">
    <property type="entry name" value="CBS_dom_sf"/>
</dbReference>
<evidence type="ECO:0000313" key="5">
    <source>
        <dbReference type="Proteomes" id="UP000231516"/>
    </source>
</evidence>
<dbReference type="Pfam" id="PF00571">
    <property type="entry name" value="CBS"/>
    <property type="match status" value="2"/>
</dbReference>
<sequence>MLISQILTSKAKDGVLTIDKSQSVRDAISDLSAHRIGALVVSSDGHTADGIISERDIIREVGKRGVDCFSLNVADIMTADIKHCSLKDTAEQALKMMTEGRFRHLPVIEDDKLIGLISIGDVVKARLNEVESENSAMINMITGH</sequence>
<gene>
    <name evidence="4" type="ORF">BFP76_05705</name>
</gene>
<feature type="domain" description="CBS" evidence="3">
    <location>
        <begin position="7"/>
        <end position="68"/>
    </location>
</feature>
<dbReference type="Gene3D" id="3.10.580.10">
    <property type="entry name" value="CBS-domain"/>
    <property type="match status" value="1"/>
</dbReference>
<keyword evidence="4" id="KW-0808">Transferase</keyword>
<evidence type="ECO:0000256" key="1">
    <source>
        <dbReference type="ARBA" id="ARBA00023122"/>
    </source>
</evidence>
<dbReference type="GO" id="GO:0016301">
    <property type="term" value="F:kinase activity"/>
    <property type="evidence" value="ECO:0007669"/>
    <property type="project" value="UniProtKB-KW"/>
</dbReference>
<keyword evidence="4" id="KW-0418">Kinase</keyword>
<dbReference type="InterPro" id="IPR000644">
    <property type="entry name" value="CBS_dom"/>
</dbReference>
<dbReference type="AlphaFoldDB" id="A0A2G5K570"/>
<dbReference type="Proteomes" id="UP000231516">
    <property type="component" value="Unassembled WGS sequence"/>
</dbReference>
<feature type="domain" description="CBS" evidence="3">
    <location>
        <begin position="77"/>
        <end position="132"/>
    </location>
</feature>
<dbReference type="InterPro" id="IPR051257">
    <property type="entry name" value="Diverse_CBS-Domain"/>
</dbReference>
<evidence type="ECO:0000256" key="2">
    <source>
        <dbReference type="PROSITE-ProRule" id="PRU00703"/>
    </source>
</evidence>
<protein>
    <submittedName>
        <fullName evidence="4">Histidine kinase</fullName>
    </submittedName>
</protein>
<dbReference type="OrthoDB" id="9807125at2"/>
<dbReference type="PANTHER" id="PTHR43080">
    <property type="entry name" value="CBS DOMAIN-CONTAINING PROTEIN CBSX3, MITOCHONDRIAL"/>
    <property type="match status" value="1"/>
</dbReference>
<evidence type="ECO:0000259" key="3">
    <source>
        <dbReference type="PROSITE" id="PS51371"/>
    </source>
</evidence>
<proteinExistence type="predicted"/>
<dbReference type="PANTHER" id="PTHR43080:SF2">
    <property type="entry name" value="CBS DOMAIN-CONTAINING PROTEIN"/>
    <property type="match status" value="1"/>
</dbReference>
<comment type="caution">
    <text evidence="4">The sequence shown here is derived from an EMBL/GenBank/DDBJ whole genome shotgun (WGS) entry which is preliminary data.</text>
</comment>
<dbReference type="PROSITE" id="PS51371">
    <property type="entry name" value="CBS"/>
    <property type="match status" value="2"/>
</dbReference>
<organism evidence="4 5">
    <name type="scientific">Paramylibacter kogurei</name>
    <dbReference type="NCBI Taxonomy" id="1889778"/>
    <lineage>
        <taxon>Bacteria</taxon>
        <taxon>Pseudomonadati</taxon>
        <taxon>Pseudomonadota</taxon>
        <taxon>Alphaproteobacteria</taxon>
        <taxon>Rhodobacterales</taxon>
        <taxon>Paracoccaceae</taxon>
        <taxon>Paramylibacter</taxon>
    </lineage>
</organism>
<dbReference type="SUPFAM" id="SSF54631">
    <property type="entry name" value="CBS-domain pair"/>
    <property type="match status" value="1"/>
</dbReference>
<dbReference type="SMART" id="SM00116">
    <property type="entry name" value="CBS"/>
    <property type="match status" value="2"/>
</dbReference>
<evidence type="ECO:0000313" key="4">
    <source>
        <dbReference type="EMBL" id="PIB24678.1"/>
    </source>
</evidence>
<reference evidence="4 5" key="1">
    <citation type="submission" date="2016-08" db="EMBL/GenBank/DDBJ databases">
        <title>Draft genome of Amylibacter sp. strain 4G11.</title>
        <authorList>
            <person name="Wong S.-K."/>
            <person name="Hamasaki K."/>
            <person name="Yoshizawa S."/>
        </authorList>
    </citation>
    <scope>NUCLEOTIDE SEQUENCE [LARGE SCALE GENOMIC DNA]</scope>
    <source>
        <strain evidence="4 5">4G11</strain>
    </source>
</reference>
<dbReference type="InterPro" id="IPR044725">
    <property type="entry name" value="CBSX3_CBS_dom"/>
</dbReference>
<dbReference type="CDD" id="cd04623">
    <property type="entry name" value="CBS_pair_bac_euk"/>
    <property type="match status" value="1"/>
</dbReference>
<name>A0A2G5K570_9RHOB</name>
<dbReference type="EMBL" id="MDGM01000012">
    <property type="protein sequence ID" value="PIB24678.1"/>
    <property type="molecule type" value="Genomic_DNA"/>
</dbReference>
<keyword evidence="5" id="KW-1185">Reference proteome</keyword>
<dbReference type="RefSeq" id="WP_099593248.1">
    <property type="nucleotide sequence ID" value="NZ_MDGM01000012.1"/>
</dbReference>